<dbReference type="Proteomes" id="UP000054144">
    <property type="component" value="Unassembled WGS sequence"/>
</dbReference>
<dbReference type="AlphaFoldDB" id="A0A0D7A4Z2"/>
<protein>
    <submittedName>
        <fullName evidence="2">Uncharacterized protein</fullName>
    </submittedName>
</protein>
<feature type="compositionally biased region" description="Low complexity" evidence="1">
    <location>
        <begin position="310"/>
        <end position="322"/>
    </location>
</feature>
<evidence type="ECO:0000313" key="3">
    <source>
        <dbReference type="Proteomes" id="UP000054144"/>
    </source>
</evidence>
<evidence type="ECO:0000256" key="1">
    <source>
        <dbReference type="SAM" id="MobiDB-lite"/>
    </source>
</evidence>
<name>A0A0D7A4Z2_9AGAR</name>
<keyword evidence="3" id="KW-1185">Reference proteome</keyword>
<evidence type="ECO:0000313" key="2">
    <source>
        <dbReference type="EMBL" id="KIY45444.1"/>
    </source>
</evidence>
<sequence>MYSDMRTIRAIRPHNTRSGASIVLSGPLTHAMNATPCVSSFSMLTVFASYAGAPAMVQQISPKPYASGVTTSVPSDGVQYSTVKFVEQGFDAQGRCSTAVKRRIMDDSLPRKRRRNNSPAAQAPLQMPIAAAMANAVSMPSPQVIATPVQPLLAEIRRPCGQQTQNVPTLSPPLTPLVPAPTPSRPLVKPAIVKAHNVNGDEGVEALRDFATELAAHGLTGPATMVPLAGVDSDTVDALQDVHNAPGAVGANAQARISAADNITTSSDASSTAIDVAVVSEDSSTVAVGEIITTNATPNLKKAVSSGADTPSSTTSSKVHSCSSSTLSRVPLRPFVPRAAPEVIWGSQFSDAFAVSPLPPYPFWGKVPVAKTKRRVDDVPTTKHLSDTGKASAARTTGEMDIAGDKTVPESFPCKTTATTFTEIPQNIREVTPPLVSQKVLPARDMHPEQGCKNARFASGPYGDQDQNSTDIEWEKYINFDAF</sequence>
<gene>
    <name evidence="2" type="ORF">FISHEDRAFT_76625</name>
</gene>
<proteinExistence type="predicted"/>
<dbReference type="EMBL" id="KN882048">
    <property type="protein sequence ID" value="KIY45444.1"/>
    <property type="molecule type" value="Genomic_DNA"/>
</dbReference>
<feature type="region of interest" description="Disordered" evidence="1">
    <location>
        <begin position="301"/>
        <end position="322"/>
    </location>
</feature>
<accession>A0A0D7A4Z2</accession>
<reference evidence="2 3" key="1">
    <citation type="journal article" date="2015" name="Fungal Genet. Biol.">
        <title>Evolution of novel wood decay mechanisms in Agaricales revealed by the genome sequences of Fistulina hepatica and Cylindrobasidium torrendii.</title>
        <authorList>
            <person name="Floudas D."/>
            <person name="Held B.W."/>
            <person name="Riley R."/>
            <person name="Nagy L.G."/>
            <person name="Koehler G."/>
            <person name="Ransdell A.S."/>
            <person name="Younus H."/>
            <person name="Chow J."/>
            <person name="Chiniquy J."/>
            <person name="Lipzen A."/>
            <person name="Tritt A."/>
            <person name="Sun H."/>
            <person name="Haridas S."/>
            <person name="LaButti K."/>
            <person name="Ohm R.A."/>
            <person name="Kues U."/>
            <person name="Blanchette R.A."/>
            <person name="Grigoriev I.V."/>
            <person name="Minto R.E."/>
            <person name="Hibbett D.S."/>
        </authorList>
    </citation>
    <scope>NUCLEOTIDE SEQUENCE [LARGE SCALE GENOMIC DNA]</scope>
    <source>
        <strain evidence="2 3">ATCC 64428</strain>
    </source>
</reference>
<organism evidence="2 3">
    <name type="scientific">Fistulina hepatica ATCC 64428</name>
    <dbReference type="NCBI Taxonomy" id="1128425"/>
    <lineage>
        <taxon>Eukaryota</taxon>
        <taxon>Fungi</taxon>
        <taxon>Dikarya</taxon>
        <taxon>Basidiomycota</taxon>
        <taxon>Agaricomycotina</taxon>
        <taxon>Agaricomycetes</taxon>
        <taxon>Agaricomycetidae</taxon>
        <taxon>Agaricales</taxon>
        <taxon>Fistulinaceae</taxon>
        <taxon>Fistulina</taxon>
    </lineage>
</organism>